<proteinExistence type="predicted"/>
<dbReference type="AlphaFoldDB" id="A0A9P8MGS8"/>
<dbReference type="Proteomes" id="UP000764110">
    <property type="component" value="Unassembled WGS sequence"/>
</dbReference>
<gene>
    <name evidence="2" type="ORF">MHUMG1_00280</name>
</gene>
<feature type="compositionally biased region" description="Basic and acidic residues" evidence="1">
    <location>
        <begin position="225"/>
        <end position="240"/>
    </location>
</feature>
<feature type="region of interest" description="Disordered" evidence="1">
    <location>
        <begin position="223"/>
        <end position="251"/>
    </location>
</feature>
<keyword evidence="3" id="KW-1185">Reference proteome</keyword>
<evidence type="ECO:0000313" key="3">
    <source>
        <dbReference type="Proteomes" id="UP000764110"/>
    </source>
</evidence>
<evidence type="ECO:0000256" key="1">
    <source>
        <dbReference type="SAM" id="MobiDB-lite"/>
    </source>
</evidence>
<comment type="caution">
    <text evidence="2">The sequence shown here is derived from an EMBL/GenBank/DDBJ whole genome shotgun (WGS) entry which is preliminary data.</text>
</comment>
<protein>
    <submittedName>
        <fullName evidence="2">Uncharacterized protein</fullName>
    </submittedName>
</protein>
<dbReference type="EMBL" id="JACEFI010000001">
    <property type="protein sequence ID" value="KAH0601406.1"/>
    <property type="molecule type" value="Genomic_DNA"/>
</dbReference>
<evidence type="ECO:0000313" key="2">
    <source>
        <dbReference type="EMBL" id="KAH0601406.1"/>
    </source>
</evidence>
<organism evidence="2 3">
    <name type="scientific">Metarhizium humberi</name>
    <dbReference type="NCBI Taxonomy" id="2596975"/>
    <lineage>
        <taxon>Eukaryota</taxon>
        <taxon>Fungi</taxon>
        <taxon>Dikarya</taxon>
        <taxon>Ascomycota</taxon>
        <taxon>Pezizomycotina</taxon>
        <taxon>Sordariomycetes</taxon>
        <taxon>Hypocreomycetidae</taxon>
        <taxon>Hypocreales</taxon>
        <taxon>Clavicipitaceae</taxon>
        <taxon>Metarhizium</taxon>
    </lineage>
</organism>
<reference evidence="2 3" key="1">
    <citation type="submission" date="2020-07" db="EMBL/GenBank/DDBJ databases">
        <title>Metarhizium humberi genome.</title>
        <authorList>
            <person name="Lysoe E."/>
        </authorList>
    </citation>
    <scope>NUCLEOTIDE SEQUENCE [LARGE SCALE GENOMIC DNA]</scope>
    <source>
        <strain evidence="2 3">ESALQ1638</strain>
    </source>
</reference>
<name>A0A9P8MGS8_9HYPO</name>
<sequence>MSQSSGLIVSHHGDDPALGLPLLHPEPLLLIKRHNLCIGHADPNPDALARGRAIRHPNRPRALDKGLNQPPPPPLALPLVQQVNVHGGPIALGQETLVAVHQQPVARVGRLRQRILAEPPVDHPVQPPRRVDAVRRRANLPRRLQHARHVRVVSGRQGLRVRAPDAVAHCAPAAVVQHEARPRREVRVRVCPDVRRQATQELGRRHVRRQRFAALTMMCPTSSRLDTKQQARTQERKTIDQTDSPMASPPATYLIHLDNMID</sequence>
<accession>A0A9P8MGS8</accession>